<dbReference type="GO" id="GO:0008750">
    <property type="term" value="F:proton-translocating NAD(P)+ transhydrogenase activity"/>
    <property type="evidence" value="ECO:0007669"/>
    <property type="project" value="UniProtKB-EC"/>
</dbReference>
<accession>A0A4Q0M6L3</accession>
<dbReference type="SUPFAM" id="SSF51735">
    <property type="entry name" value="NAD(P)-binding Rossmann-fold domains"/>
    <property type="match status" value="1"/>
</dbReference>
<evidence type="ECO:0000259" key="13">
    <source>
        <dbReference type="SMART" id="SM01003"/>
    </source>
</evidence>
<evidence type="ECO:0000256" key="6">
    <source>
        <dbReference type="ARBA" id="ARBA00022967"/>
    </source>
</evidence>
<comment type="catalytic activity">
    <reaction evidence="8">
        <text>NAD(+) + NADPH + H(+)(in) = NADH + NADP(+) + H(+)(out)</text>
        <dbReference type="Rhea" id="RHEA:47992"/>
        <dbReference type="ChEBI" id="CHEBI:15378"/>
        <dbReference type="ChEBI" id="CHEBI:57540"/>
        <dbReference type="ChEBI" id="CHEBI:57783"/>
        <dbReference type="ChEBI" id="CHEBI:57945"/>
        <dbReference type="ChEBI" id="CHEBI:58349"/>
        <dbReference type="EC" id="7.1.1.1"/>
    </reaction>
</comment>
<organism evidence="14 15">
    <name type="scientific">Arcticibacter tournemirensis</name>
    <dbReference type="NCBI Taxonomy" id="699437"/>
    <lineage>
        <taxon>Bacteria</taxon>
        <taxon>Pseudomonadati</taxon>
        <taxon>Bacteroidota</taxon>
        <taxon>Sphingobacteriia</taxon>
        <taxon>Sphingobacteriales</taxon>
        <taxon>Sphingobacteriaceae</taxon>
        <taxon>Arcticibacter</taxon>
    </lineage>
</organism>
<dbReference type="EMBL" id="RXOC01000010">
    <property type="protein sequence ID" value="RXF68700.1"/>
    <property type="molecule type" value="Genomic_DNA"/>
</dbReference>
<comment type="caution">
    <text evidence="14">The sequence shown here is derived from an EMBL/GenBank/DDBJ whole genome shotgun (WGS) entry which is preliminary data.</text>
</comment>
<evidence type="ECO:0000313" key="15">
    <source>
        <dbReference type="Proteomes" id="UP000290848"/>
    </source>
</evidence>
<dbReference type="GO" id="GO:0006740">
    <property type="term" value="P:NADPH regeneration"/>
    <property type="evidence" value="ECO:0007669"/>
    <property type="project" value="TreeGrafter"/>
</dbReference>
<evidence type="ECO:0000256" key="7">
    <source>
        <dbReference type="ARBA" id="ARBA00023027"/>
    </source>
</evidence>
<dbReference type="InterPro" id="IPR008143">
    <property type="entry name" value="Ala_DH/PNT_CS2"/>
</dbReference>
<evidence type="ECO:0000256" key="8">
    <source>
        <dbReference type="ARBA" id="ARBA00048202"/>
    </source>
</evidence>
<comment type="function">
    <text evidence="1">The transhydrogenation between NADH and NADP is coupled to respiration and ATP hydrolysis and functions as a proton pump across the membrane.</text>
</comment>
<evidence type="ECO:0000256" key="9">
    <source>
        <dbReference type="ARBA" id="ARBA00071353"/>
    </source>
</evidence>
<dbReference type="GO" id="GO:0050661">
    <property type="term" value="F:NADP binding"/>
    <property type="evidence" value="ECO:0007669"/>
    <property type="project" value="TreeGrafter"/>
</dbReference>
<dbReference type="InterPro" id="IPR036291">
    <property type="entry name" value="NAD(P)-bd_dom_sf"/>
</dbReference>
<dbReference type="GO" id="GO:0005886">
    <property type="term" value="C:plasma membrane"/>
    <property type="evidence" value="ECO:0007669"/>
    <property type="project" value="TreeGrafter"/>
</dbReference>
<evidence type="ECO:0000256" key="4">
    <source>
        <dbReference type="ARBA" id="ARBA00022741"/>
    </source>
</evidence>
<evidence type="ECO:0000256" key="11">
    <source>
        <dbReference type="ARBA" id="ARBA00084087"/>
    </source>
</evidence>
<dbReference type="SMART" id="SM01003">
    <property type="entry name" value="AlaDh_PNT_N"/>
    <property type="match status" value="1"/>
</dbReference>
<comment type="similarity">
    <text evidence="2">Belongs to the AlaDH/PNT family.</text>
</comment>
<dbReference type="InterPro" id="IPR007886">
    <property type="entry name" value="AlaDH/PNT_N"/>
</dbReference>
<dbReference type="PANTHER" id="PTHR10160">
    <property type="entry name" value="NAD(P) TRANSHYDROGENASE"/>
    <property type="match status" value="1"/>
</dbReference>
<dbReference type="RefSeq" id="WP_128770332.1">
    <property type="nucleotide sequence ID" value="NZ_RXOC01000010.1"/>
</dbReference>
<keyword evidence="5" id="KW-0521">NADP</keyword>
<dbReference type="PROSITE" id="PS00837">
    <property type="entry name" value="ALADH_PNT_2"/>
    <property type="match status" value="1"/>
</dbReference>
<evidence type="ECO:0000256" key="1">
    <source>
        <dbReference type="ARBA" id="ARBA00003943"/>
    </source>
</evidence>
<keyword evidence="6" id="KW-1278">Translocase</keyword>
<feature type="domain" description="Alanine dehydrogenase/pyridine nucleotide transhydrogenase N-terminal" evidence="13">
    <location>
        <begin position="4"/>
        <end position="138"/>
    </location>
</feature>
<dbReference type="AlphaFoldDB" id="A0A4Q0M6L3"/>
<keyword evidence="4" id="KW-0547">Nucleotide-binding</keyword>
<dbReference type="NCBIfam" id="NF006942">
    <property type="entry name" value="PRK09424.1"/>
    <property type="match status" value="1"/>
</dbReference>
<evidence type="ECO:0000256" key="2">
    <source>
        <dbReference type="ARBA" id="ARBA00005689"/>
    </source>
</evidence>
<evidence type="ECO:0000259" key="12">
    <source>
        <dbReference type="SMART" id="SM01002"/>
    </source>
</evidence>
<dbReference type="PANTHER" id="PTHR10160:SF19">
    <property type="entry name" value="PROTON-TRANSLOCATING NAD(P)(+) TRANSHYDROGENASE"/>
    <property type="match status" value="1"/>
</dbReference>
<dbReference type="Pfam" id="PF05222">
    <property type="entry name" value="AlaDh_PNT_N"/>
    <property type="match status" value="1"/>
</dbReference>
<dbReference type="Proteomes" id="UP000290848">
    <property type="component" value="Unassembled WGS sequence"/>
</dbReference>
<dbReference type="FunFam" id="3.40.50.720:FF:000188">
    <property type="entry name" value="NAD(P) transhydrogenase alpha subunit 1"/>
    <property type="match status" value="1"/>
</dbReference>
<dbReference type="SUPFAM" id="SSF52283">
    <property type="entry name" value="Formate/glycerate dehydrogenase catalytic domain-like"/>
    <property type="match status" value="1"/>
</dbReference>
<evidence type="ECO:0000313" key="14">
    <source>
        <dbReference type="EMBL" id="RXF68700.1"/>
    </source>
</evidence>
<keyword evidence="7" id="KW-0520">NAD</keyword>
<evidence type="ECO:0000256" key="5">
    <source>
        <dbReference type="ARBA" id="ARBA00022857"/>
    </source>
</evidence>
<sequence>MKIGVLKESKLLENRVALTPDIVNQLVKKGFNILIESGAGERSFFPDESYELAGAKIAASVKEVYDCDVLLKVDAPSVEEAGQMKEGTACISMLHAYLRPELIEIFIARKITAFSMDAVPRISRAQKMDALSSQANIAGYKAVILAADALGKVFPLMMTAAGTVKPAKVLIFGAGVAGLQAIATAKRLGAVVEVSDVRPETKEQVESLGGRFLTVEGAGDVKIQGGYAREVSQEFLQKQKELIQSKIKEADIVITTALVMGRKSPILVTEEMVKSMKSGSVIVDLAVESGGNCELSQYNKTIVKYGVTIIGEADLPSRVPVNASQLYAANISTLLLHLATPEGFNLHLEEEITKGTLITHQGELVHEFTKSVLEKNSNLV</sequence>
<keyword evidence="14" id="KW-0560">Oxidoreductase</keyword>
<evidence type="ECO:0000256" key="10">
    <source>
        <dbReference type="ARBA" id="ARBA00076996"/>
    </source>
</evidence>
<dbReference type="CDD" id="cd05304">
    <property type="entry name" value="Rubrum_tdh"/>
    <property type="match status" value="1"/>
</dbReference>
<dbReference type="Pfam" id="PF01262">
    <property type="entry name" value="AlaDh_PNT_C"/>
    <property type="match status" value="1"/>
</dbReference>
<dbReference type="InterPro" id="IPR007698">
    <property type="entry name" value="AlaDH/PNT_NAD(H)-bd"/>
</dbReference>
<protein>
    <recommendedName>
        <fullName evidence="9">NAD(P) transhydrogenase subunit alpha part 1</fullName>
        <ecNumber evidence="3">7.1.1.1</ecNumber>
    </recommendedName>
    <alternativeName>
        <fullName evidence="11">Nicotinamide nucleotide transhydrogenase subunit alpha 1</fullName>
    </alternativeName>
    <alternativeName>
        <fullName evidence="10">Pyridine nucleotide transhydrogenase subunit alpha 1</fullName>
    </alternativeName>
</protein>
<proteinExistence type="inferred from homology"/>
<name>A0A4Q0M6L3_9SPHI</name>
<evidence type="ECO:0000256" key="3">
    <source>
        <dbReference type="ARBA" id="ARBA00012943"/>
    </source>
</evidence>
<gene>
    <name evidence="14" type="ORF">EKH83_15350</name>
</gene>
<dbReference type="Gene3D" id="3.40.50.720">
    <property type="entry name" value="NAD(P)-binding Rossmann-like Domain"/>
    <property type="match status" value="2"/>
</dbReference>
<dbReference type="GO" id="GO:0016491">
    <property type="term" value="F:oxidoreductase activity"/>
    <property type="evidence" value="ECO:0007669"/>
    <property type="project" value="UniProtKB-KW"/>
</dbReference>
<feature type="domain" description="Alanine dehydrogenase/pyridine nucleotide transhydrogenase NAD(H)-binding" evidence="12">
    <location>
        <begin position="147"/>
        <end position="311"/>
    </location>
</feature>
<reference evidence="14 15" key="1">
    <citation type="submission" date="2018-12" db="EMBL/GenBank/DDBJ databases">
        <title>The Draft Genome Sequence of the Soil Bacterium Pedobacter tournemirensis R1.</title>
        <authorList>
            <person name="He J."/>
        </authorList>
    </citation>
    <scope>NUCLEOTIDE SEQUENCE [LARGE SCALE GENOMIC DNA]</scope>
    <source>
        <strain evidence="14 15">R1</strain>
    </source>
</reference>
<dbReference type="EC" id="7.1.1.1" evidence="3"/>
<dbReference type="SMART" id="SM01002">
    <property type="entry name" value="AlaDh_PNT_C"/>
    <property type="match status" value="1"/>
</dbReference>